<evidence type="ECO:0000256" key="1">
    <source>
        <dbReference type="SAM" id="MobiDB-lite"/>
    </source>
</evidence>
<evidence type="ECO:0000313" key="3">
    <source>
        <dbReference type="Proteomes" id="UP000823749"/>
    </source>
</evidence>
<comment type="caution">
    <text evidence="2">The sequence shown here is derived from an EMBL/GenBank/DDBJ whole genome shotgun (WGS) entry which is preliminary data.</text>
</comment>
<keyword evidence="3" id="KW-1185">Reference proteome</keyword>
<gene>
    <name evidence="2" type="ORF">RHGRI_034947</name>
</gene>
<protein>
    <submittedName>
        <fullName evidence="2">Uncharacterized protein</fullName>
    </submittedName>
</protein>
<organism evidence="2 3">
    <name type="scientific">Rhododendron griersonianum</name>
    <dbReference type="NCBI Taxonomy" id="479676"/>
    <lineage>
        <taxon>Eukaryota</taxon>
        <taxon>Viridiplantae</taxon>
        <taxon>Streptophyta</taxon>
        <taxon>Embryophyta</taxon>
        <taxon>Tracheophyta</taxon>
        <taxon>Spermatophyta</taxon>
        <taxon>Magnoliopsida</taxon>
        <taxon>eudicotyledons</taxon>
        <taxon>Gunneridae</taxon>
        <taxon>Pentapetalae</taxon>
        <taxon>asterids</taxon>
        <taxon>Ericales</taxon>
        <taxon>Ericaceae</taxon>
        <taxon>Ericoideae</taxon>
        <taxon>Rhodoreae</taxon>
        <taxon>Rhododendron</taxon>
    </lineage>
</organism>
<accession>A0AAV6I2Q7</accession>
<name>A0AAV6I2Q7_9ERIC</name>
<evidence type="ECO:0000313" key="2">
    <source>
        <dbReference type="EMBL" id="KAG5522971.1"/>
    </source>
</evidence>
<dbReference type="Proteomes" id="UP000823749">
    <property type="component" value="Chromosome 12"/>
</dbReference>
<proteinExistence type="predicted"/>
<reference evidence="2" key="1">
    <citation type="submission" date="2020-08" db="EMBL/GenBank/DDBJ databases">
        <title>Plant Genome Project.</title>
        <authorList>
            <person name="Zhang R.-G."/>
        </authorList>
    </citation>
    <scope>NUCLEOTIDE SEQUENCE</scope>
    <source>
        <strain evidence="2">WSP0</strain>
        <tissue evidence="2">Leaf</tissue>
    </source>
</reference>
<sequence>MLRGGAERTPATECGGNENSPLEPVEHRSSTLETGEIVFRDLIGKSTAVIFTSLCVDDENRSYSSMTLARSSSQVIETNTSRSSLGNLHFKRIGRKTKRENDERTFERDRTVDCEDSGEAADVTELAVGGTGEDFAAVAVEELDCFGGVAV</sequence>
<dbReference type="AlphaFoldDB" id="A0AAV6I2Q7"/>
<feature type="region of interest" description="Disordered" evidence="1">
    <location>
        <begin position="1"/>
        <end position="31"/>
    </location>
</feature>
<dbReference type="EMBL" id="JACTNZ010000012">
    <property type="protein sequence ID" value="KAG5522971.1"/>
    <property type="molecule type" value="Genomic_DNA"/>
</dbReference>